<comment type="caution">
    <text evidence="5">The sequence shown here is derived from an EMBL/GenBank/DDBJ whole genome shotgun (WGS) entry which is preliminary data.</text>
</comment>
<dbReference type="AlphaFoldDB" id="A0A1V6NWI4"/>
<dbReference type="InterPro" id="IPR029058">
    <property type="entry name" value="AB_hydrolase_fold"/>
</dbReference>
<sequence>MSIPLTNYLAFIDPELNVPRIGHLNWEDDTIQPLAFASGAPLENLYQVIAAGKQGIKATGDLIKHNSVKVLPPISGRDILAIGKNYAEHAIEFNNSGYDSSDKVDQPTHPVVFTKRSTSIVPHGHPIAFSSSFTETLDYEGELGVIIGKAGLGIEKVNAMDYVWGYTIINDVTARERQRDHKQFFIGKSGDTYCPMGPVAVPASDLPDVLLVQTFVNGEERQKATTKDLIFSISTLVETLSKGITIQPGDVIATGTPAGVGFGQKPPVFLQPGDEVKVTISGLGSLNNTIIKPDLNVSLATVPQDLRVPETNTSKTVNGSCLTPIKGKPLYYKRQGNGTRPIVFVHGLGGSLEFFTPLINSLGLDKSHQLHLADLEGHGLSPTTALSSITIESLADDLAGIFEHAGLSPSSETTIVAHSMGCLVALYFAMKYPDHVKKLVLLGPAPNPLLSPAVNIFNDRAALVRKKGMVSVVDAVATLGTSTRTKSFIGLAAVRLSLLGTEPESYAKLCTALAACETLPLGCVKAQTLIITGNEDKVCPPALSISYADRIPQALAPVILKDVGHWHVFEDVQAVSAAISKFL</sequence>
<evidence type="ECO:0000313" key="5">
    <source>
        <dbReference type="EMBL" id="OQD68990.1"/>
    </source>
</evidence>
<dbReference type="OrthoDB" id="194468at2759"/>
<dbReference type="InterPro" id="IPR011234">
    <property type="entry name" value="Fumarylacetoacetase-like_C"/>
</dbReference>
<name>A0A1V6NWI4_PENPO</name>
<comment type="similarity">
    <text evidence="1">Belongs to the FAH family.</text>
</comment>
<dbReference type="STRING" id="60169.A0A1V6NWI4"/>
<evidence type="ECO:0000256" key="2">
    <source>
        <dbReference type="ARBA" id="ARBA00022723"/>
    </source>
</evidence>
<dbReference type="Gene3D" id="3.90.850.10">
    <property type="entry name" value="Fumarylacetoacetase-like, C-terminal domain"/>
    <property type="match status" value="1"/>
</dbReference>
<dbReference type="SUPFAM" id="SSF56529">
    <property type="entry name" value="FAH"/>
    <property type="match status" value="1"/>
</dbReference>
<reference evidence="6" key="1">
    <citation type="journal article" date="2017" name="Nat. Microbiol.">
        <title>Global analysis of biosynthetic gene clusters reveals vast potential of secondary metabolite production in Penicillium species.</title>
        <authorList>
            <person name="Nielsen J.C."/>
            <person name="Grijseels S."/>
            <person name="Prigent S."/>
            <person name="Ji B."/>
            <person name="Dainat J."/>
            <person name="Nielsen K.F."/>
            <person name="Frisvad J.C."/>
            <person name="Workman M."/>
            <person name="Nielsen J."/>
        </authorList>
    </citation>
    <scope>NUCLEOTIDE SEQUENCE [LARGE SCALE GENOMIC DNA]</scope>
    <source>
        <strain evidence="6">IBT 4502</strain>
    </source>
</reference>
<organism evidence="5 6">
    <name type="scientific">Penicillium polonicum</name>
    <dbReference type="NCBI Taxonomy" id="60169"/>
    <lineage>
        <taxon>Eukaryota</taxon>
        <taxon>Fungi</taxon>
        <taxon>Dikarya</taxon>
        <taxon>Ascomycota</taxon>
        <taxon>Pezizomycotina</taxon>
        <taxon>Eurotiomycetes</taxon>
        <taxon>Eurotiomycetidae</taxon>
        <taxon>Eurotiales</taxon>
        <taxon>Aspergillaceae</taxon>
        <taxon>Penicillium</taxon>
    </lineage>
</organism>
<dbReference type="InterPro" id="IPR036663">
    <property type="entry name" value="Fumarylacetoacetase_C_sf"/>
</dbReference>
<evidence type="ECO:0000256" key="1">
    <source>
        <dbReference type="ARBA" id="ARBA00010211"/>
    </source>
</evidence>
<dbReference type="Pfam" id="PF00561">
    <property type="entry name" value="Abhydrolase_1"/>
    <property type="match status" value="1"/>
</dbReference>
<evidence type="ECO:0008006" key="7">
    <source>
        <dbReference type="Google" id="ProtNLM"/>
    </source>
</evidence>
<proteinExistence type="inferred from homology"/>
<dbReference type="FunFam" id="3.90.850.10:FF:000002">
    <property type="entry name" value="2-hydroxyhepta-2,4-diene-1,7-dioate isomerase"/>
    <property type="match status" value="1"/>
</dbReference>
<dbReference type="GO" id="GO:0072330">
    <property type="term" value="P:monocarboxylic acid biosynthetic process"/>
    <property type="evidence" value="ECO:0007669"/>
    <property type="project" value="UniProtKB-ARBA"/>
</dbReference>
<accession>A0A1V6NWI4</accession>
<dbReference type="GO" id="GO:0018773">
    <property type="term" value="F:acetylpyruvate hydrolase activity"/>
    <property type="evidence" value="ECO:0007669"/>
    <property type="project" value="TreeGrafter"/>
</dbReference>
<dbReference type="GO" id="GO:0006107">
    <property type="term" value="P:oxaloacetate metabolic process"/>
    <property type="evidence" value="ECO:0007669"/>
    <property type="project" value="UniProtKB-ARBA"/>
</dbReference>
<gene>
    <name evidence="5" type="ORF">PENPOL_c002G05568</name>
</gene>
<dbReference type="PRINTS" id="PR00111">
    <property type="entry name" value="ABHYDROLASE"/>
</dbReference>
<feature type="domain" description="AB hydrolase-1" evidence="3">
    <location>
        <begin position="341"/>
        <end position="571"/>
    </location>
</feature>
<dbReference type="GO" id="GO:0017000">
    <property type="term" value="P:antibiotic biosynthetic process"/>
    <property type="evidence" value="ECO:0007669"/>
    <property type="project" value="UniProtKB-ARBA"/>
</dbReference>
<dbReference type="Pfam" id="PF01557">
    <property type="entry name" value="FAA_hydrolase"/>
    <property type="match status" value="1"/>
</dbReference>
<evidence type="ECO:0000313" key="6">
    <source>
        <dbReference type="Proteomes" id="UP000191408"/>
    </source>
</evidence>
<dbReference type="InterPro" id="IPR000073">
    <property type="entry name" value="AB_hydrolase_1"/>
</dbReference>
<dbReference type="PANTHER" id="PTHR11820:SF7">
    <property type="entry name" value="ACYLPYRUVASE FAHD1, MITOCHONDRIAL"/>
    <property type="match status" value="1"/>
</dbReference>
<dbReference type="PANTHER" id="PTHR11820">
    <property type="entry name" value="ACYLPYRUVASE"/>
    <property type="match status" value="1"/>
</dbReference>
<dbReference type="GO" id="GO:0046872">
    <property type="term" value="F:metal ion binding"/>
    <property type="evidence" value="ECO:0007669"/>
    <property type="project" value="UniProtKB-KW"/>
</dbReference>
<dbReference type="EMBL" id="MDYM01000002">
    <property type="protein sequence ID" value="OQD68990.1"/>
    <property type="molecule type" value="Genomic_DNA"/>
</dbReference>
<keyword evidence="2" id="KW-0479">Metal-binding</keyword>
<dbReference type="GO" id="GO:0050163">
    <property type="term" value="F:oxaloacetate tautomerase activity"/>
    <property type="evidence" value="ECO:0007669"/>
    <property type="project" value="UniProtKB-ARBA"/>
</dbReference>
<feature type="domain" description="Fumarylacetoacetase-like C-terminal" evidence="4">
    <location>
        <begin position="79"/>
        <end position="290"/>
    </location>
</feature>
<dbReference type="Proteomes" id="UP000191408">
    <property type="component" value="Unassembled WGS sequence"/>
</dbReference>
<protein>
    <recommendedName>
        <fullName evidence="7">Fumarylacetoacetase-like C-terminal domain-containing protein</fullName>
    </recommendedName>
</protein>
<dbReference type="Gene3D" id="3.40.50.1820">
    <property type="entry name" value="alpha/beta hydrolase"/>
    <property type="match status" value="1"/>
</dbReference>
<evidence type="ECO:0000259" key="3">
    <source>
        <dbReference type="Pfam" id="PF00561"/>
    </source>
</evidence>
<keyword evidence="6" id="KW-1185">Reference proteome</keyword>
<dbReference type="SUPFAM" id="SSF53474">
    <property type="entry name" value="alpha/beta-Hydrolases"/>
    <property type="match status" value="1"/>
</dbReference>
<evidence type="ECO:0000259" key="4">
    <source>
        <dbReference type="Pfam" id="PF01557"/>
    </source>
</evidence>